<dbReference type="PRINTS" id="PR00111">
    <property type="entry name" value="ABHYDROLASE"/>
</dbReference>
<evidence type="ECO:0000259" key="1">
    <source>
        <dbReference type="Pfam" id="PF00561"/>
    </source>
</evidence>
<gene>
    <name evidence="2" type="ORF">JCM17844_29500</name>
</gene>
<dbReference type="AlphaFoldDB" id="A0A5A7MVE5"/>
<feature type="domain" description="AB hydrolase-1" evidence="1">
    <location>
        <begin position="31"/>
        <end position="271"/>
    </location>
</feature>
<dbReference type="InterPro" id="IPR029058">
    <property type="entry name" value="AB_hydrolase_fold"/>
</dbReference>
<reference evidence="2 3" key="1">
    <citation type="submission" date="2019-09" db="EMBL/GenBank/DDBJ databases">
        <title>NBRP : Genome information of microbial organism related human and environment.</title>
        <authorList>
            <person name="Hattori M."/>
            <person name="Oshima K."/>
            <person name="Inaba H."/>
            <person name="Suda W."/>
            <person name="Sakamoto M."/>
            <person name="Iino T."/>
            <person name="Kitahara M."/>
            <person name="Oshida Y."/>
            <person name="Iida T."/>
            <person name="Kudo T."/>
            <person name="Itoh T."/>
            <person name="Ohkuma M."/>
        </authorList>
    </citation>
    <scope>NUCLEOTIDE SEQUENCE [LARGE SCALE GENOMIC DNA]</scope>
    <source>
        <strain evidence="2 3">Hi-2</strain>
    </source>
</reference>
<evidence type="ECO:0000313" key="2">
    <source>
        <dbReference type="EMBL" id="GEQ99313.1"/>
    </source>
</evidence>
<dbReference type="SUPFAM" id="SSF53474">
    <property type="entry name" value="alpha/beta-Hydrolases"/>
    <property type="match status" value="1"/>
</dbReference>
<proteinExistence type="predicted"/>
<dbReference type="Gene3D" id="3.40.50.1820">
    <property type="entry name" value="alpha/beta hydrolase"/>
    <property type="match status" value="1"/>
</dbReference>
<dbReference type="PANTHER" id="PTHR43194">
    <property type="entry name" value="HYDROLASE ALPHA/BETA FOLD FAMILY"/>
    <property type="match status" value="1"/>
</dbReference>
<dbReference type="PANTHER" id="PTHR43194:SF2">
    <property type="entry name" value="PEROXISOMAL MEMBRANE PROTEIN LPX1"/>
    <property type="match status" value="1"/>
</dbReference>
<protein>
    <submittedName>
        <fullName evidence="2">Alpha/beta hydrolase</fullName>
    </submittedName>
</protein>
<keyword evidence="2" id="KW-0378">Hydrolase</keyword>
<sequence length="286" mass="30927">MTDYLSRTVISADGLHLHYRDYPNAETTALPILCLHGLTRNSADFHDLALHLAPRFRVLTMDVRGRGLSEHDPNPENYHPGTYVADVLALLAQENISKLVVVGTSMGGLIGMALAAQNPALLAGLVLNDIGPEIDPAGLTRIKDYVGAVEPAKDWDDAIAHMKAINGHALPGLSQAQWERFTRGLYHENADGRPVLAYDPAISMAVKAGDVAPPSMWALYETLSVTPVLVLRGSQSDILSTKTVQDMVQKHPDCTACTVHNRGHAPLLDEPESLAAIDAFLNHTAR</sequence>
<dbReference type="InterPro" id="IPR050228">
    <property type="entry name" value="Carboxylesterase_BioH"/>
</dbReference>
<dbReference type="RefSeq" id="WP_150001427.1">
    <property type="nucleotide sequence ID" value="NZ_BKCL01000017.1"/>
</dbReference>
<dbReference type="GO" id="GO:0016787">
    <property type="term" value="F:hydrolase activity"/>
    <property type="evidence" value="ECO:0007669"/>
    <property type="project" value="UniProtKB-KW"/>
</dbReference>
<comment type="caution">
    <text evidence="2">The sequence shown here is derived from an EMBL/GenBank/DDBJ whole genome shotgun (WGS) entry which is preliminary data.</text>
</comment>
<dbReference type="EMBL" id="BKCL01000017">
    <property type="protein sequence ID" value="GEQ99313.1"/>
    <property type="molecule type" value="Genomic_DNA"/>
</dbReference>
<organism evidence="2 3">
    <name type="scientific">Iodidimonas gelatinilytica</name>
    <dbReference type="NCBI Taxonomy" id="1236966"/>
    <lineage>
        <taxon>Bacteria</taxon>
        <taxon>Pseudomonadati</taxon>
        <taxon>Pseudomonadota</taxon>
        <taxon>Alphaproteobacteria</taxon>
        <taxon>Iodidimonadales</taxon>
        <taxon>Iodidimonadaceae</taxon>
        <taxon>Iodidimonas</taxon>
    </lineage>
</organism>
<dbReference type="InterPro" id="IPR000073">
    <property type="entry name" value="AB_hydrolase_1"/>
</dbReference>
<evidence type="ECO:0000313" key="3">
    <source>
        <dbReference type="Proteomes" id="UP000322084"/>
    </source>
</evidence>
<dbReference type="Pfam" id="PF00561">
    <property type="entry name" value="Abhydrolase_1"/>
    <property type="match status" value="1"/>
</dbReference>
<name>A0A5A7MVE5_9PROT</name>
<dbReference type="Proteomes" id="UP000322084">
    <property type="component" value="Unassembled WGS sequence"/>
</dbReference>
<accession>A0A5A7MVE5</accession>